<proteinExistence type="predicted"/>
<sequence length="127" mass="14401">MTQNNSSFSPILCAQSCALSTDNLISKARNTFCLEESDSTKILAVTTIYNSYYLLAKLNELKLLTMNACISTQNVLKTIKVEDNYLQDKVTNLEAISEYKVQTTLNDMLTRHKLYISDHAKTIAKYF</sequence>
<dbReference type="AlphaFoldDB" id="A0A2T9Y1P0"/>
<comment type="caution">
    <text evidence="1">The sequence shown here is derived from an EMBL/GenBank/DDBJ whole genome shotgun (WGS) entry which is preliminary data.</text>
</comment>
<organism evidence="1 2">
    <name type="scientific">Smittium simulii</name>
    <dbReference type="NCBI Taxonomy" id="133385"/>
    <lineage>
        <taxon>Eukaryota</taxon>
        <taxon>Fungi</taxon>
        <taxon>Fungi incertae sedis</taxon>
        <taxon>Zoopagomycota</taxon>
        <taxon>Kickxellomycotina</taxon>
        <taxon>Harpellomycetes</taxon>
        <taxon>Harpellales</taxon>
        <taxon>Legeriomycetaceae</taxon>
        <taxon>Smittium</taxon>
    </lineage>
</organism>
<gene>
    <name evidence="1" type="ORF">BB561_006779</name>
</gene>
<protein>
    <submittedName>
        <fullName evidence="1">Uncharacterized protein</fullName>
    </submittedName>
</protein>
<dbReference type="EMBL" id="MBFR01000705">
    <property type="protein sequence ID" value="PVU86233.1"/>
    <property type="molecule type" value="Genomic_DNA"/>
</dbReference>
<keyword evidence="2" id="KW-1185">Reference proteome</keyword>
<accession>A0A2T9Y1P0</accession>
<dbReference type="Proteomes" id="UP000245383">
    <property type="component" value="Unassembled WGS sequence"/>
</dbReference>
<evidence type="ECO:0000313" key="2">
    <source>
        <dbReference type="Proteomes" id="UP000245383"/>
    </source>
</evidence>
<reference evidence="1 2" key="1">
    <citation type="journal article" date="2018" name="MBio">
        <title>Comparative Genomics Reveals the Core Gene Toolbox for the Fungus-Insect Symbiosis.</title>
        <authorList>
            <person name="Wang Y."/>
            <person name="Stata M."/>
            <person name="Wang W."/>
            <person name="Stajich J.E."/>
            <person name="White M.M."/>
            <person name="Moncalvo J.M."/>
        </authorList>
    </citation>
    <scope>NUCLEOTIDE SEQUENCE [LARGE SCALE GENOMIC DNA]</scope>
    <source>
        <strain evidence="1 2">SWE-8-4</strain>
    </source>
</reference>
<evidence type="ECO:0000313" key="1">
    <source>
        <dbReference type="EMBL" id="PVU86233.1"/>
    </source>
</evidence>
<name>A0A2T9Y1P0_9FUNG</name>